<dbReference type="Pfam" id="PF01541">
    <property type="entry name" value="GIY-YIG"/>
    <property type="match status" value="1"/>
</dbReference>
<organism evidence="2">
    <name type="scientific">viral metagenome</name>
    <dbReference type="NCBI Taxonomy" id="1070528"/>
    <lineage>
        <taxon>unclassified sequences</taxon>
        <taxon>metagenomes</taxon>
        <taxon>organismal metagenomes</taxon>
    </lineage>
</organism>
<dbReference type="PROSITE" id="PS50164">
    <property type="entry name" value="GIY_YIG"/>
    <property type="match status" value="1"/>
</dbReference>
<evidence type="ECO:0000313" key="2">
    <source>
        <dbReference type="EMBL" id="QHT36968.1"/>
    </source>
</evidence>
<evidence type="ECO:0000259" key="1">
    <source>
        <dbReference type="PROSITE" id="PS50164"/>
    </source>
</evidence>
<dbReference type="PANTHER" id="PTHR20208">
    <property type="entry name" value="STRUCTURE-SPECIFIC ENDONUCLEASE SUBUNIT SLX1"/>
    <property type="match status" value="1"/>
</dbReference>
<sequence length="128" mass="15811">MVYVVYLLKNKNKSYIGMTNDFWRRWRQHNGWIRGGAKYTTRNTSDELWMPLLIIDNFKTKKEAMQCEWKLKRKKGYMKRVEWAYTLLTSHDRWTQKSPIIKSQKLQVYVTDDYKHIFQNIDTRELYY</sequence>
<dbReference type="SUPFAM" id="SSF82771">
    <property type="entry name" value="GIY-YIG endonuclease"/>
    <property type="match status" value="1"/>
</dbReference>
<accession>A0A6C0F5N9</accession>
<name>A0A6C0F5N9_9ZZZZ</name>
<dbReference type="PANTHER" id="PTHR20208:SF13">
    <property type="entry name" value="STRUCTURE-SPECIFIC ENDONUCLEASE SUBUNIT SLX1"/>
    <property type="match status" value="1"/>
</dbReference>
<protein>
    <recommendedName>
        <fullName evidence="1">GIY-YIG domain-containing protein</fullName>
    </recommendedName>
</protein>
<proteinExistence type="predicted"/>
<dbReference type="InterPro" id="IPR050381">
    <property type="entry name" value="SLX1_endonuclease"/>
</dbReference>
<reference evidence="2" key="1">
    <citation type="journal article" date="2020" name="Nature">
        <title>Giant virus diversity and host interactions through global metagenomics.</title>
        <authorList>
            <person name="Schulz F."/>
            <person name="Roux S."/>
            <person name="Paez-Espino D."/>
            <person name="Jungbluth S."/>
            <person name="Walsh D.A."/>
            <person name="Denef V.J."/>
            <person name="McMahon K.D."/>
            <person name="Konstantinidis K.T."/>
            <person name="Eloe-Fadrosh E.A."/>
            <person name="Kyrpides N.C."/>
            <person name="Woyke T."/>
        </authorList>
    </citation>
    <scope>NUCLEOTIDE SEQUENCE</scope>
    <source>
        <strain evidence="2">GVMAG-S-ERX555967-130</strain>
    </source>
</reference>
<dbReference type="InterPro" id="IPR000305">
    <property type="entry name" value="GIY-YIG_endonuc"/>
</dbReference>
<dbReference type="InterPro" id="IPR035901">
    <property type="entry name" value="GIY-YIG_endonuc_sf"/>
</dbReference>
<dbReference type="EMBL" id="MN738788">
    <property type="protein sequence ID" value="QHT36968.1"/>
    <property type="molecule type" value="Genomic_DNA"/>
</dbReference>
<feature type="domain" description="GIY-YIG" evidence="1">
    <location>
        <begin position="1"/>
        <end position="83"/>
    </location>
</feature>
<dbReference type="Gene3D" id="3.40.1440.10">
    <property type="entry name" value="GIY-YIG endonuclease"/>
    <property type="match status" value="1"/>
</dbReference>
<dbReference type="AlphaFoldDB" id="A0A6C0F5N9"/>